<dbReference type="InterPro" id="IPR029063">
    <property type="entry name" value="SAM-dependent_MTases_sf"/>
</dbReference>
<name>A0A1X0D0F1_9MYCO</name>
<dbReference type="GO" id="GO:0008757">
    <property type="term" value="F:S-adenosylmethionine-dependent methyltransferase activity"/>
    <property type="evidence" value="ECO:0007669"/>
    <property type="project" value="TreeGrafter"/>
</dbReference>
<dbReference type="Proteomes" id="UP000192801">
    <property type="component" value="Unassembled WGS sequence"/>
</dbReference>
<protein>
    <submittedName>
        <fullName evidence="1">Methyltransferase</fullName>
    </submittedName>
</protein>
<dbReference type="GO" id="GO:0008171">
    <property type="term" value="F:O-methyltransferase activity"/>
    <property type="evidence" value="ECO:0007669"/>
    <property type="project" value="InterPro"/>
</dbReference>
<dbReference type="PANTHER" id="PTHR10509">
    <property type="entry name" value="O-METHYLTRANSFERASE-RELATED"/>
    <property type="match status" value="1"/>
</dbReference>
<dbReference type="GO" id="GO:0032259">
    <property type="term" value="P:methylation"/>
    <property type="evidence" value="ECO:0007669"/>
    <property type="project" value="UniProtKB-KW"/>
</dbReference>
<dbReference type="STRING" id="444597.BST26_18350"/>
<dbReference type="Pfam" id="PF01596">
    <property type="entry name" value="Methyltransf_3"/>
    <property type="match status" value="1"/>
</dbReference>
<dbReference type="CDD" id="cd02440">
    <property type="entry name" value="AdoMet_MTases"/>
    <property type="match status" value="1"/>
</dbReference>
<dbReference type="OrthoDB" id="9799672at2"/>
<reference evidence="1 2" key="1">
    <citation type="submission" date="2016-12" db="EMBL/GenBank/DDBJ databases">
        <title>The new phylogeny of genus Mycobacterium.</title>
        <authorList>
            <person name="Tortoli E."/>
            <person name="Trovato A."/>
            <person name="Cirillo D.M."/>
        </authorList>
    </citation>
    <scope>NUCLEOTIDE SEQUENCE [LARGE SCALE GENOMIC DNA]</scope>
    <source>
        <strain evidence="1 2">DSM 45130</strain>
    </source>
</reference>
<dbReference type="AlphaFoldDB" id="A0A1X0D0F1"/>
<gene>
    <name evidence="1" type="ORF">BST26_18350</name>
</gene>
<organism evidence="1 2">
    <name type="scientific">Mycolicibacterium insubricum</name>
    <dbReference type="NCBI Taxonomy" id="444597"/>
    <lineage>
        <taxon>Bacteria</taxon>
        <taxon>Bacillati</taxon>
        <taxon>Actinomycetota</taxon>
        <taxon>Actinomycetes</taxon>
        <taxon>Mycobacteriales</taxon>
        <taxon>Mycobacteriaceae</taxon>
        <taxon>Mycolicibacterium</taxon>
    </lineage>
</organism>
<keyword evidence="1" id="KW-0489">Methyltransferase</keyword>
<dbReference type="Gene3D" id="3.40.50.150">
    <property type="entry name" value="Vaccinia Virus protein VP39"/>
    <property type="match status" value="1"/>
</dbReference>
<sequence length="231" mass="24839">MTEASVRPEIVDELLNRLLLDNDPGLAEVLVSSRAAGLPDISVTPQFAQLLGLLVRMSGARRVLEIGTLGGYSTICLARGVGAEGLVVTLEREPRYAEVAATNLNRTGLTDRVEIRVGAALDTLPTLSGDFDLVFIDADKENYPAYLDWAIRLGRPGTVIVIDNVVRAGEILAPAEQDAAARATLDMLEAMGARPELDTAAIQTVGAKGWDGFALALVKRRQRRYAERSAE</sequence>
<dbReference type="InterPro" id="IPR050362">
    <property type="entry name" value="Cation-dep_OMT"/>
</dbReference>
<evidence type="ECO:0000313" key="1">
    <source>
        <dbReference type="EMBL" id="ORA65699.1"/>
    </source>
</evidence>
<keyword evidence="2" id="KW-1185">Reference proteome</keyword>
<comment type="caution">
    <text evidence="1">The sequence shown here is derived from an EMBL/GenBank/DDBJ whole genome shotgun (WGS) entry which is preliminary data.</text>
</comment>
<proteinExistence type="predicted"/>
<accession>A0A1X0D0F1</accession>
<dbReference type="SUPFAM" id="SSF53335">
    <property type="entry name" value="S-adenosyl-L-methionine-dependent methyltransferases"/>
    <property type="match status" value="1"/>
</dbReference>
<evidence type="ECO:0000313" key="2">
    <source>
        <dbReference type="Proteomes" id="UP000192801"/>
    </source>
</evidence>
<dbReference type="RefSeq" id="WP_083033018.1">
    <property type="nucleotide sequence ID" value="NZ_AP022618.1"/>
</dbReference>
<dbReference type="PROSITE" id="PS51682">
    <property type="entry name" value="SAM_OMT_I"/>
    <property type="match status" value="1"/>
</dbReference>
<dbReference type="InterPro" id="IPR002935">
    <property type="entry name" value="SAM_O-MeTrfase"/>
</dbReference>
<dbReference type="PANTHER" id="PTHR10509:SF14">
    <property type="entry name" value="CAFFEOYL-COA O-METHYLTRANSFERASE 3-RELATED"/>
    <property type="match status" value="1"/>
</dbReference>
<dbReference type="EMBL" id="MVHS01000059">
    <property type="protein sequence ID" value="ORA65699.1"/>
    <property type="molecule type" value="Genomic_DNA"/>
</dbReference>
<keyword evidence="1" id="KW-0808">Transferase</keyword>